<dbReference type="PANTHER" id="PTHR24292">
    <property type="entry name" value="CYTOCHROME P450"/>
    <property type="match status" value="1"/>
</dbReference>
<keyword evidence="9 13" id="KW-0560">Oxidoreductase</keyword>
<evidence type="ECO:0000313" key="14">
    <source>
        <dbReference type="EMBL" id="CAL7950309.1"/>
    </source>
</evidence>
<comment type="subcellular location">
    <subcellularLocation>
        <location evidence="3">Endoplasmic reticulum membrane</location>
        <topology evidence="3">Peripheral membrane protein</topology>
    </subcellularLocation>
    <subcellularLocation>
        <location evidence="2">Microsome membrane</location>
        <topology evidence="2">Peripheral membrane protein</topology>
    </subcellularLocation>
</comment>
<accession>A0ABP1PDN7</accession>
<dbReference type="SUPFAM" id="SSF48264">
    <property type="entry name" value="Cytochrome P450"/>
    <property type="match status" value="1"/>
</dbReference>
<evidence type="ECO:0008006" key="16">
    <source>
        <dbReference type="Google" id="ProtNLM"/>
    </source>
</evidence>
<dbReference type="Proteomes" id="UP001642520">
    <property type="component" value="Unassembled WGS sequence"/>
</dbReference>
<dbReference type="PROSITE" id="PS00086">
    <property type="entry name" value="CYTOCHROME_P450"/>
    <property type="match status" value="1"/>
</dbReference>
<keyword evidence="10 13" id="KW-0408">Iron</keyword>
<keyword evidence="7" id="KW-0256">Endoplasmic reticulum</keyword>
<reference evidence="14 15" key="1">
    <citation type="submission" date="2024-08" db="EMBL/GenBank/DDBJ databases">
        <authorList>
            <person name="Will J Nash"/>
            <person name="Angela Man"/>
            <person name="Seanna McTaggart"/>
            <person name="Kendall Baker"/>
            <person name="Tom Barker"/>
            <person name="Leah Catchpole"/>
            <person name="Alex Durrant"/>
            <person name="Karim Gharbi"/>
            <person name="Naomi Irish"/>
            <person name="Gemy Kaithakottil"/>
            <person name="Debby Ku"/>
            <person name="Aaliyah Providence"/>
            <person name="Felix Shaw"/>
            <person name="David Swarbreck"/>
            <person name="Chris Watkins"/>
            <person name="Ann M. McCartney"/>
            <person name="Giulio Formenti"/>
            <person name="Alice Mouton"/>
            <person name="Noel Vella"/>
            <person name="Bjorn M von Reumont"/>
            <person name="Adriana Vella"/>
            <person name="Wilfried Haerty"/>
        </authorList>
    </citation>
    <scope>NUCLEOTIDE SEQUENCE [LARGE SCALE GENOMIC DNA]</scope>
</reference>
<evidence type="ECO:0000256" key="12">
    <source>
        <dbReference type="ARBA" id="ARBA00023136"/>
    </source>
</evidence>
<evidence type="ECO:0000256" key="5">
    <source>
        <dbReference type="ARBA" id="ARBA00022617"/>
    </source>
</evidence>
<comment type="caution">
    <text evidence="14">The sequence shown here is derived from an EMBL/GenBank/DDBJ whole genome shotgun (WGS) entry which is preliminary data.</text>
</comment>
<comment type="cofactor">
    <cofactor evidence="1">
        <name>heme</name>
        <dbReference type="ChEBI" id="CHEBI:30413"/>
    </cofactor>
</comment>
<keyword evidence="15" id="KW-1185">Reference proteome</keyword>
<dbReference type="Gene3D" id="1.10.630.10">
    <property type="entry name" value="Cytochrome P450"/>
    <property type="match status" value="1"/>
</dbReference>
<evidence type="ECO:0000313" key="15">
    <source>
        <dbReference type="Proteomes" id="UP001642520"/>
    </source>
</evidence>
<dbReference type="InterPro" id="IPR002401">
    <property type="entry name" value="Cyt_P450_E_grp-I"/>
</dbReference>
<keyword evidence="12" id="KW-0472">Membrane</keyword>
<evidence type="ECO:0000256" key="1">
    <source>
        <dbReference type="ARBA" id="ARBA00001971"/>
    </source>
</evidence>
<keyword evidence="5 13" id="KW-0349">Heme</keyword>
<evidence type="ECO:0000256" key="11">
    <source>
        <dbReference type="ARBA" id="ARBA00023033"/>
    </source>
</evidence>
<keyword evidence="11 13" id="KW-0503">Monooxygenase</keyword>
<dbReference type="PANTHER" id="PTHR24292:SF54">
    <property type="entry name" value="CYP9F3-RELATED"/>
    <property type="match status" value="1"/>
</dbReference>
<evidence type="ECO:0000256" key="4">
    <source>
        <dbReference type="ARBA" id="ARBA00010617"/>
    </source>
</evidence>
<keyword evidence="6 13" id="KW-0479">Metal-binding</keyword>
<evidence type="ECO:0000256" key="9">
    <source>
        <dbReference type="ARBA" id="ARBA00023002"/>
    </source>
</evidence>
<dbReference type="CDD" id="cd11056">
    <property type="entry name" value="CYP6-like"/>
    <property type="match status" value="1"/>
</dbReference>
<proteinExistence type="inferred from homology"/>
<organism evidence="14 15">
    <name type="scientific">Xylocopa violacea</name>
    <name type="common">Violet carpenter bee</name>
    <name type="synonym">Apis violacea</name>
    <dbReference type="NCBI Taxonomy" id="135666"/>
    <lineage>
        <taxon>Eukaryota</taxon>
        <taxon>Metazoa</taxon>
        <taxon>Ecdysozoa</taxon>
        <taxon>Arthropoda</taxon>
        <taxon>Hexapoda</taxon>
        <taxon>Insecta</taxon>
        <taxon>Pterygota</taxon>
        <taxon>Neoptera</taxon>
        <taxon>Endopterygota</taxon>
        <taxon>Hymenoptera</taxon>
        <taxon>Apocrita</taxon>
        <taxon>Aculeata</taxon>
        <taxon>Apoidea</taxon>
        <taxon>Anthophila</taxon>
        <taxon>Apidae</taxon>
        <taxon>Xylocopa</taxon>
        <taxon>Xylocopa</taxon>
    </lineage>
</organism>
<name>A0ABP1PDN7_XYLVO</name>
<evidence type="ECO:0000256" key="3">
    <source>
        <dbReference type="ARBA" id="ARBA00004406"/>
    </source>
</evidence>
<dbReference type="InterPro" id="IPR036396">
    <property type="entry name" value="Cyt_P450_sf"/>
</dbReference>
<gene>
    <name evidence="14" type="ORF">XYLVIOL_LOCUS9881</name>
</gene>
<dbReference type="InterPro" id="IPR001128">
    <property type="entry name" value="Cyt_P450"/>
</dbReference>
<dbReference type="PRINTS" id="PR00463">
    <property type="entry name" value="EP450I"/>
</dbReference>
<evidence type="ECO:0000256" key="10">
    <source>
        <dbReference type="ARBA" id="ARBA00023004"/>
    </source>
</evidence>
<comment type="similarity">
    <text evidence="4 13">Belongs to the cytochrome P450 family.</text>
</comment>
<dbReference type="PRINTS" id="PR00385">
    <property type="entry name" value="P450"/>
</dbReference>
<evidence type="ECO:0000256" key="7">
    <source>
        <dbReference type="ARBA" id="ARBA00022824"/>
    </source>
</evidence>
<dbReference type="InterPro" id="IPR017972">
    <property type="entry name" value="Cyt_P450_CS"/>
</dbReference>
<evidence type="ECO:0000256" key="8">
    <source>
        <dbReference type="ARBA" id="ARBA00022848"/>
    </source>
</evidence>
<evidence type="ECO:0000256" key="6">
    <source>
        <dbReference type="ARBA" id="ARBA00022723"/>
    </source>
</evidence>
<sequence length="500" mass="57777">MPYFEILCGVAVLLLPLYYYLKSVYRFWENRGVSGPQPIFCIKSTIKLLLAKLSSAQFSKDIYDTYKDEPMIGLYISKSPILILKDPELIKTVLIRDFSSFTDRGLNVHERTEPMSLNLLMLDPVRWRPLRSKLSPMFTSGKLKEMFGLILECADHFEQYLNKIVAKGGPIDCREITAKFTTDVIGSCAFGLDMSVFEDEDSEFRRIGRQIFGVDLENVIRLKLRLHVPKIYDLLGFIAPDRRFAPFFTKVVADTMKYRKENNIVRPDFINMMMELRDHPQKLGDLKLTDTLITAQAFVFFSAGFETSSTTMSNTLYELALNQEIQDKLRKEIVEHLAKHNGKLEYEHIRDMEYLDKVFKETLRKYPPGAIIPRRTVTEYTFQDTKVTIPKQSIVWIPVYAIHRDSDIYPNPDVFDPERFNEEAIEARHPMNYLPFGDGPRNCIGARFAIYQTKIGLITILRNHKVDVCEKTMDSYQLDAATFLLAPKGGIHLNLSKIQN</sequence>
<protein>
    <recommendedName>
        <fullName evidence="16">Cytochrome P450</fullName>
    </recommendedName>
</protein>
<evidence type="ECO:0000256" key="2">
    <source>
        <dbReference type="ARBA" id="ARBA00004174"/>
    </source>
</evidence>
<evidence type="ECO:0000256" key="13">
    <source>
        <dbReference type="RuleBase" id="RU000461"/>
    </source>
</evidence>
<dbReference type="InterPro" id="IPR050476">
    <property type="entry name" value="Insect_CytP450_Detox"/>
</dbReference>
<dbReference type="EMBL" id="CAXAJV020001300">
    <property type="protein sequence ID" value="CAL7950309.1"/>
    <property type="molecule type" value="Genomic_DNA"/>
</dbReference>
<dbReference type="Pfam" id="PF00067">
    <property type="entry name" value="p450"/>
    <property type="match status" value="1"/>
</dbReference>
<keyword evidence="8" id="KW-0492">Microsome</keyword>